<dbReference type="Proteomes" id="UP000184474">
    <property type="component" value="Unassembled WGS sequence"/>
</dbReference>
<dbReference type="InterPro" id="IPR019852">
    <property type="entry name" value="Motility-assoc_prot_GldL"/>
</dbReference>
<proteinExistence type="predicted"/>
<sequence length="274" mass="28926">MSAKKGGLKELLFTTIMPKVYGIGAAVVIVGAMFKILHLPGAGEMLGIGLTTEAIIFFLSAFEPKHHEVDWSKVYPELADDYDGPRAKPRAVAPVATGTSAQMDKMLADANVGPELIKSLGDGMKNMADSAKKMSNLGDAALATNEYANNVKSASKSLVDMNKSYAATAVAVTAMADASKDASAFHAQVQNVTKNLGALNAVYEMELKDANSHVKAMNKFYSNVTSAMEGMAEAAKDTENFRTGMTKLNTNITSLNGIYGNMLSAMRGGGNPAK</sequence>
<name>A0A1M6WQB0_REIAG</name>
<evidence type="ECO:0000259" key="2">
    <source>
        <dbReference type="Pfam" id="PF22827"/>
    </source>
</evidence>
<feature type="transmembrane region" description="Helical" evidence="1">
    <location>
        <begin position="20"/>
        <end position="39"/>
    </location>
</feature>
<dbReference type="NCBIfam" id="TIGR03513">
    <property type="entry name" value="GldL_gliding"/>
    <property type="match status" value="1"/>
</dbReference>
<evidence type="ECO:0000313" key="3">
    <source>
        <dbReference type="EMBL" id="SHK95824.1"/>
    </source>
</evidence>
<keyword evidence="1" id="KW-1133">Transmembrane helix</keyword>
<dbReference type="STRING" id="156994.SAMN04488028_11419"/>
<organism evidence="3 4">
    <name type="scientific">Reichenbachiella agariperforans</name>
    <dbReference type="NCBI Taxonomy" id="156994"/>
    <lineage>
        <taxon>Bacteria</taxon>
        <taxon>Pseudomonadati</taxon>
        <taxon>Bacteroidota</taxon>
        <taxon>Cytophagia</taxon>
        <taxon>Cytophagales</taxon>
        <taxon>Reichenbachiellaceae</taxon>
        <taxon>Reichenbachiella</taxon>
    </lineage>
</organism>
<keyword evidence="1" id="KW-0472">Membrane</keyword>
<evidence type="ECO:0000256" key="1">
    <source>
        <dbReference type="SAM" id="Phobius"/>
    </source>
</evidence>
<reference evidence="4" key="1">
    <citation type="submission" date="2016-11" db="EMBL/GenBank/DDBJ databases">
        <authorList>
            <person name="Varghese N."/>
            <person name="Submissions S."/>
        </authorList>
    </citation>
    <scope>NUCLEOTIDE SEQUENCE [LARGE SCALE GENOMIC DNA]</scope>
    <source>
        <strain evidence="4">DSM 26134</strain>
    </source>
</reference>
<dbReference type="InterPro" id="IPR055087">
    <property type="entry name" value="GldL-like_N"/>
</dbReference>
<evidence type="ECO:0000313" key="4">
    <source>
        <dbReference type="Proteomes" id="UP000184474"/>
    </source>
</evidence>
<keyword evidence="4" id="KW-1185">Reference proteome</keyword>
<feature type="domain" description="Gliding motility protein GldL-like N-terminal" evidence="2">
    <location>
        <begin position="20"/>
        <end position="81"/>
    </location>
</feature>
<dbReference type="RefSeq" id="WP_073125625.1">
    <property type="nucleotide sequence ID" value="NZ_FRAA01000014.1"/>
</dbReference>
<dbReference type="Pfam" id="PF22827">
    <property type="entry name" value="GldL_N"/>
    <property type="match status" value="1"/>
</dbReference>
<dbReference type="AlphaFoldDB" id="A0A1M6WQB0"/>
<gene>
    <name evidence="3" type="ORF">SAMN04488028_11419</name>
</gene>
<keyword evidence="1" id="KW-0812">Transmembrane</keyword>
<dbReference type="EMBL" id="FRAA01000014">
    <property type="protein sequence ID" value="SHK95824.1"/>
    <property type="molecule type" value="Genomic_DNA"/>
</dbReference>
<accession>A0A1M6WQB0</accession>
<protein>
    <submittedName>
        <fullName evidence="3">Gliding motility-associated protein GldL</fullName>
    </submittedName>
</protein>